<evidence type="ECO:0000256" key="7">
    <source>
        <dbReference type="ARBA" id="ARBA00022679"/>
    </source>
</evidence>
<dbReference type="PROSITE" id="PS50109">
    <property type="entry name" value="HIS_KIN"/>
    <property type="match status" value="1"/>
</dbReference>
<evidence type="ECO:0000256" key="16">
    <source>
        <dbReference type="SAM" id="Phobius"/>
    </source>
</evidence>
<evidence type="ECO:0000256" key="3">
    <source>
        <dbReference type="ARBA" id="ARBA00012438"/>
    </source>
</evidence>
<dbReference type="GO" id="GO:0005524">
    <property type="term" value="F:ATP binding"/>
    <property type="evidence" value="ECO:0007669"/>
    <property type="project" value="UniProtKB-KW"/>
</dbReference>
<dbReference type="GO" id="GO:0005886">
    <property type="term" value="C:plasma membrane"/>
    <property type="evidence" value="ECO:0007669"/>
    <property type="project" value="UniProtKB-SubCell"/>
</dbReference>
<dbReference type="PRINTS" id="PR00344">
    <property type="entry name" value="BCTRLSENSOR"/>
</dbReference>
<keyword evidence="6" id="KW-0597">Phosphoprotein</keyword>
<dbReference type="InterPro" id="IPR003661">
    <property type="entry name" value="HisK_dim/P_dom"/>
</dbReference>
<keyword evidence="4" id="KW-1003">Cell membrane</keyword>
<evidence type="ECO:0000256" key="6">
    <source>
        <dbReference type="ARBA" id="ARBA00022553"/>
    </source>
</evidence>
<organism evidence="19 20">
    <name type="scientific">Methylobrevis pamukkalensis</name>
    <dbReference type="NCBI Taxonomy" id="1439726"/>
    <lineage>
        <taxon>Bacteria</taxon>
        <taxon>Pseudomonadati</taxon>
        <taxon>Pseudomonadota</taxon>
        <taxon>Alphaproteobacteria</taxon>
        <taxon>Hyphomicrobiales</taxon>
        <taxon>Pleomorphomonadaceae</taxon>
        <taxon>Methylobrevis</taxon>
    </lineage>
</organism>
<dbReference type="InterPro" id="IPR003660">
    <property type="entry name" value="HAMP_dom"/>
</dbReference>
<feature type="transmembrane region" description="Helical" evidence="16">
    <location>
        <begin position="220"/>
        <end position="240"/>
    </location>
</feature>
<accession>A0A1E3H595</accession>
<keyword evidence="10" id="KW-0418">Kinase</keyword>
<dbReference type="Pfam" id="PF02518">
    <property type="entry name" value="HATPase_c"/>
    <property type="match status" value="1"/>
</dbReference>
<dbReference type="CDD" id="cd00082">
    <property type="entry name" value="HisKA"/>
    <property type="match status" value="1"/>
</dbReference>
<evidence type="ECO:0000256" key="5">
    <source>
        <dbReference type="ARBA" id="ARBA00022519"/>
    </source>
</evidence>
<evidence type="ECO:0000313" key="19">
    <source>
        <dbReference type="EMBL" id="ODN71484.1"/>
    </source>
</evidence>
<feature type="domain" description="Histidine kinase" evidence="17">
    <location>
        <begin position="302"/>
        <end position="498"/>
    </location>
</feature>
<keyword evidence="11" id="KW-0067">ATP-binding</keyword>
<proteinExistence type="predicted"/>
<evidence type="ECO:0000256" key="15">
    <source>
        <dbReference type="SAM" id="MobiDB-lite"/>
    </source>
</evidence>
<name>A0A1E3H595_9HYPH</name>
<dbReference type="CDD" id="cd00075">
    <property type="entry name" value="HATPase"/>
    <property type="match status" value="1"/>
</dbReference>
<dbReference type="PANTHER" id="PTHR44936:SF5">
    <property type="entry name" value="SENSOR HISTIDINE KINASE ENVZ"/>
    <property type="match status" value="1"/>
</dbReference>
<keyword evidence="8 16" id="KW-0812">Transmembrane</keyword>
<keyword evidence="20" id="KW-1185">Reference proteome</keyword>
<gene>
    <name evidence="19" type="primary">envZ_1</name>
    <name evidence="19" type="ORF">A6302_01173</name>
</gene>
<evidence type="ECO:0000256" key="13">
    <source>
        <dbReference type="ARBA" id="ARBA00023012"/>
    </source>
</evidence>
<dbReference type="EC" id="2.7.13.3" evidence="3"/>
<evidence type="ECO:0000256" key="9">
    <source>
        <dbReference type="ARBA" id="ARBA00022741"/>
    </source>
</evidence>
<dbReference type="InterPro" id="IPR036097">
    <property type="entry name" value="HisK_dim/P_sf"/>
</dbReference>
<evidence type="ECO:0000256" key="11">
    <source>
        <dbReference type="ARBA" id="ARBA00022840"/>
    </source>
</evidence>
<dbReference type="SUPFAM" id="SSF47384">
    <property type="entry name" value="Homodimeric domain of signal transducing histidine kinase"/>
    <property type="match status" value="1"/>
</dbReference>
<dbReference type="SMART" id="SM00388">
    <property type="entry name" value="HisKA"/>
    <property type="match status" value="1"/>
</dbReference>
<evidence type="ECO:0000259" key="18">
    <source>
        <dbReference type="PROSITE" id="PS50885"/>
    </source>
</evidence>
<dbReference type="InterPro" id="IPR004358">
    <property type="entry name" value="Sig_transdc_His_kin-like_C"/>
</dbReference>
<dbReference type="SUPFAM" id="SSF55874">
    <property type="entry name" value="ATPase domain of HSP90 chaperone/DNA topoisomerase II/histidine kinase"/>
    <property type="match status" value="1"/>
</dbReference>
<dbReference type="PANTHER" id="PTHR44936">
    <property type="entry name" value="SENSOR PROTEIN CREC"/>
    <property type="match status" value="1"/>
</dbReference>
<dbReference type="Gene3D" id="3.30.565.10">
    <property type="entry name" value="Histidine kinase-like ATPase, C-terminal domain"/>
    <property type="match status" value="1"/>
</dbReference>
<dbReference type="EMBL" id="MCRJ01000020">
    <property type="protein sequence ID" value="ODN71484.1"/>
    <property type="molecule type" value="Genomic_DNA"/>
</dbReference>
<dbReference type="Proteomes" id="UP000094622">
    <property type="component" value="Unassembled WGS sequence"/>
</dbReference>
<evidence type="ECO:0000256" key="10">
    <source>
        <dbReference type="ARBA" id="ARBA00022777"/>
    </source>
</evidence>
<comment type="caution">
    <text evidence="19">The sequence shown here is derived from an EMBL/GenBank/DDBJ whole genome shotgun (WGS) entry which is preliminary data.</text>
</comment>
<keyword evidence="5" id="KW-0997">Cell inner membrane</keyword>
<keyword evidence="12 16" id="KW-1133">Transmembrane helix</keyword>
<dbReference type="InterPro" id="IPR036890">
    <property type="entry name" value="HATPase_C_sf"/>
</dbReference>
<keyword evidence="14 16" id="KW-0472">Membrane</keyword>
<evidence type="ECO:0000256" key="14">
    <source>
        <dbReference type="ARBA" id="ARBA00023136"/>
    </source>
</evidence>
<evidence type="ECO:0000313" key="20">
    <source>
        <dbReference type="Proteomes" id="UP000094622"/>
    </source>
</evidence>
<evidence type="ECO:0000259" key="17">
    <source>
        <dbReference type="PROSITE" id="PS50109"/>
    </source>
</evidence>
<dbReference type="CDD" id="cd06225">
    <property type="entry name" value="HAMP"/>
    <property type="match status" value="1"/>
</dbReference>
<dbReference type="PATRIC" id="fig|1439726.3.peg.1230"/>
<dbReference type="Gene3D" id="1.10.287.130">
    <property type="match status" value="1"/>
</dbReference>
<comment type="catalytic activity">
    <reaction evidence="1">
        <text>ATP + protein L-histidine = ADP + protein N-phospho-L-histidine.</text>
        <dbReference type="EC" id="2.7.13.3"/>
    </reaction>
</comment>
<feature type="domain" description="HAMP" evidence="18">
    <location>
        <begin position="241"/>
        <end position="294"/>
    </location>
</feature>
<keyword evidence="7 19" id="KW-0808">Transferase</keyword>
<evidence type="ECO:0000256" key="8">
    <source>
        <dbReference type="ARBA" id="ARBA00022692"/>
    </source>
</evidence>
<dbReference type="Pfam" id="PF00512">
    <property type="entry name" value="HisKA"/>
    <property type="match status" value="1"/>
</dbReference>
<dbReference type="InterPro" id="IPR005467">
    <property type="entry name" value="His_kinase_dom"/>
</dbReference>
<dbReference type="AlphaFoldDB" id="A0A1E3H595"/>
<dbReference type="OrthoDB" id="9804645at2"/>
<dbReference type="SMART" id="SM00304">
    <property type="entry name" value="HAMP"/>
    <property type="match status" value="1"/>
</dbReference>
<dbReference type="SMART" id="SM00387">
    <property type="entry name" value="HATPase_c"/>
    <property type="match status" value="1"/>
</dbReference>
<evidence type="ECO:0000256" key="2">
    <source>
        <dbReference type="ARBA" id="ARBA00004429"/>
    </source>
</evidence>
<comment type="subcellular location">
    <subcellularLocation>
        <location evidence="2">Cell inner membrane</location>
        <topology evidence="2">Multi-pass membrane protein</topology>
    </subcellularLocation>
</comment>
<dbReference type="PROSITE" id="PS50885">
    <property type="entry name" value="HAMP"/>
    <property type="match status" value="1"/>
</dbReference>
<dbReference type="GO" id="GO:0000155">
    <property type="term" value="F:phosphorelay sensor kinase activity"/>
    <property type="evidence" value="ECO:0007669"/>
    <property type="project" value="InterPro"/>
</dbReference>
<reference evidence="19 20" key="1">
    <citation type="submission" date="2016-07" db="EMBL/GenBank/DDBJ databases">
        <title>Draft Genome Sequence of Methylobrevis pamukkalensis PK2.</title>
        <authorList>
            <person name="Vasilenko O.V."/>
            <person name="Doronina N.V."/>
            <person name="Shmareva M.N."/>
            <person name="Tarlachkov S.V."/>
            <person name="Mustakhimov I."/>
            <person name="Trotsenko Y.A."/>
        </authorList>
    </citation>
    <scope>NUCLEOTIDE SEQUENCE [LARGE SCALE GENOMIC DNA]</scope>
    <source>
        <strain evidence="19 20">PK2</strain>
    </source>
</reference>
<evidence type="ECO:0000256" key="1">
    <source>
        <dbReference type="ARBA" id="ARBA00000085"/>
    </source>
</evidence>
<feature type="transmembrane region" description="Helical" evidence="16">
    <location>
        <begin position="72"/>
        <end position="96"/>
    </location>
</feature>
<dbReference type="InterPro" id="IPR003594">
    <property type="entry name" value="HATPase_dom"/>
</dbReference>
<protein>
    <recommendedName>
        <fullName evidence="3">histidine kinase</fullName>
        <ecNumber evidence="3">2.7.13.3</ecNumber>
    </recommendedName>
</protein>
<evidence type="ECO:0000256" key="4">
    <source>
        <dbReference type="ARBA" id="ARBA00022475"/>
    </source>
</evidence>
<sequence length="498" mass="54319">MAPGDETPRASPGALPGGDPDEGPDLVSRALDRSSDGVRVLRRGLARVMPAPLVRGWRALARAVNRQMPKSLFGRSMLIIVLPMVILLAVLAQVFIDRHYELVTRRLSDAVGREVASLVDLIKAAPDDAAIATVDRVATTRLSMTVSFQQGVTFGPPPDPGFSSLLDRTLASSLTRHIAEPVRIDTTSYGSLVEIRVLLRDGLLRIMVPRNFAYASNSHIFIVWMVVTALVLIIISIIFLRNQIRPIQRLAQAAEMVGRGQPPPKDFAPSGAREVRQAAHAFIEMRRRIERQVEQRTTMLAGVSHDLRTILTRFRLELEMLPPGEETEAMRGDVDIMQAMLEAYLAFAQGVADEASVLSDVGDLLGDIEAMMQRAGRIVTVDCPPELAAHLRPLAFRRMIGNLVGNAARFGSRVTVTAARQGDWLTVTVDDDGPGIPEAEREAVFRPFHRLDDARNQDVAGSGLGLAIARDIALSHGGDIRLLSSPIGGLRAQVRLPV</sequence>
<dbReference type="Pfam" id="PF00672">
    <property type="entry name" value="HAMP"/>
    <property type="match status" value="1"/>
</dbReference>
<keyword evidence="13" id="KW-0902">Two-component regulatory system</keyword>
<dbReference type="InterPro" id="IPR050980">
    <property type="entry name" value="2C_sensor_his_kinase"/>
</dbReference>
<keyword evidence="9" id="KW-0547">Nucleotide-binding</keyword>
<feature type="region of interest" description="Disordered" evidence="15">
    <location>
        <begin position="1"/>
        <end position="24"/>
    </location>
</feature>
<evidence type="ECO:0000256" key="12">
    <source>
        <dbReference type="ARBA" id="ARBA00022989"/>
    </source>
</evidence>